<comment type="function">
    <text evidence="11 12 13">The RecF protein is involved in DNA metabolism; it is required for DNA replication and normal SOS inducibility. RecF binds preferentially to single-stranded, linear DNA. It also seems to bind ATP.</text>
</comment>
<keyword evidence="4 12" id="KW-0963">Cytoplasm</keyword>
<keyword evidence="5 12" id="KW-0235">DNA replication</keyword>
<dbReference type="GO" id="GO:0009432">
    <property type="term" value="P:SOS response"/>
    <property type="evidence" value="ECO:0007669"/>
    <property type="project" value="UniProtKB-UniRule"/>
</dbReference>
<keyword evidence="8 12" id="KW-0067">ATP-binding</keyword>
<comment type="similarity">
    <text evidence="2 12 13">Belongs to the RecF family.</text>
</comment>
<evidence type="ECO:0000256" key="7">
    <source>
        <dbReference type="ARBA" id="ARBA00022763"/>
    </source>
</evidence>
<keyword evidence="7 12" id="KW-0227">DNA damage</keyword>
<dbReference type="GO" id="GO:0006302">
    <property type="term" value="P:double-strand break repair"/>
    <property type="evidence" value="ECO:0007669"/>
    <property type="project" value="TreeGrafter"/>
</dbReference>
<dbReference type="Pfam" id="PF02463">
    <property type="entry name" value="SMC_N"/>
    <property type="match status" value="1"/>
</dbReference>
<name>K0YIX7_9ACTN</name>
<dbReference type="PATRIC" id="fig|742818.3.peg.1723"/>
<evidence type="ECO:0000256" key="10">
    <source>
        <dbReference type="ARBA" id="ARBA00023204"/>
    </source>
</evidence>
<keyword evidence="9 12" id="KW-0238">DNA-binding</keyword>
<organism evidence="15 16">
    <name type="scientific">Slackia piriformis YIT 12062</name>
    <dbReference type="NCBI Taxonomy" id="742818"/>
    <lineage>
        <taxon>Bacteria</taxon>
        <taxon>Bacillati</taxon>
        <taxon>Actinomycetota</taxon>
        <taxon>Coriobacteriia</taxon>
        <taxon>Eggerthellales</taxon>
        <taxon>Eggerthellaceae</taxon>
        <taxon>Slackia</taxon>
    </lineage>
</organism>
<dbReference type="FunCoup" id="K0YIX7">
    <property type="interactions" value="14"/>
</dbReference>
<dbReference type="PANTHER" id="PTHR32182:SF0">
    <property type="entry name" value="DNA REPLICATION AND REPAIR PROTEIN RECF"/>
    <property type="match status" value="1"/>
</dbReference>
<dbReference type="GO" id="GO:0005737">
    <property type="term" value="C:cytoplasm"/>
    <property type="evidence" value="ECO:0007669"/>
    <property type="project" value="UniProtKB-SubCell"/>
</dbReference>
<dbReference type="RefSeq" id="WP_009139821.1">
    <property type="nucleotide sequence ID" value="NZ_JH815199.1"/>
</dbReference>
<dbReference type="Gene3D" id="3.40.50.300">
    <property type="entry name" value="P-loop containing nucleotide triphosphate hydrolases"/>
    <property type="match status" value="1"/>
</dbReference>
<dbReference type="eggNOG" id="COG1195">
    <property type="taxonomic scope" value="Bacteria"/>
</dbReference>
<gene>
    <name evidence="12" type="primary">recF</name>
    <name evidence="15" type="ORF">HMPREF9451_01636</name>
</gene>
<dbReference type="InterPro" id="IPR003395">
    <property type="entry name" value="RecF/RecN/SMC_N"/>
</dbReference>
<dbReference type="OrthoDB" id="9803889at2"/>
<evidence type="ECO:0000313" key="15">
    <source>
        <dbReference type="EMBL" id="EJZ83123.1"/>
    </source>
</evidence>
<proteinExistence type="inferred from homology"/>
<evidence type="ECO:0000256" key="6">
    <source>
        <dbReference type="ARBA" id="ARBA00022741"/>
    </source>
</evidence>
<dbReference type="InterPro" id="IPR027417">
    <property type="entry name" value="P-loop_NTPase"/>
</dbReference>
<dbReference type="GO" id="GO:0003697">
    <property type="term" value="F:single-stranded DNA binding"/>
    <property type="evidence" value="ECO:0007669"/>
    <property type="project" value="UniProtKB-UniRule"/>
</dbReference>
<comment type="subcellular location">
    <subcellularLocation>
        <location evidence="1 12 13">Cytoplasm</location>
    </subcellularLocation>
</comment>
<dbReference type="PANTHER" id="PTHR32182">
    <property type="entry name" value="DNA REPLICATION AND REPAIR PROTEIN RECF"/>
    <property type="match status" value="1"/>
</dbReference>
<dbReference type="GO" id="GO:0006260">
    <property type="term" value="P:DNA replication"/>
    <property type="evidence" value="ECO:0007669"/>
    <property type="project" value="UniProtKB-UniRule"/>
</dbReference>
<dbReference type="InterPro" id="IPR042174">
    <property type="entry name" value="RecF_2"/>
</dbReference>
<dbReference type="InterPro" id="IPR001238">
    <property type="entry name" value="DNA-binding_RecF"/>
</dbReference>
<dbReference type="AlphaFoldDB" id="K0YIX7"/>
<evidence type="ECO:0000256" key="8">
    <source>
        <dbReference type="ARBA" id="ARBA00022840"/>
    </source>
</evidence>
<evidence type="ECO:0000313" key="16">
    <source>
        <dbReference type="Proteomes" id="UP000006069"/>
    </source>
</evidence>
<dbReference type="Gene3D" id="1.20.1050.90">
    <property type="entry name" value="RecF/RecN/SMC, N-terminal domain"/>
    <property type="match status" value="1"/>
</dbReference>
<keyword evidence="12 13" id="KW-0742">SOS response</keyword>
<evidence type="ECO:0000256" key="9">
    <source>
        <dbReference type="ARBA" id="ARBA00023125"/>
    </source>
</evidence>
<dbReference type="InterPro" id="IPR018078">
    <property type="entry name" value="DNA-binding_RecF_CS"/>
</dbReference>
<evidence type="ECO:0000256" key="4">
    <source>
        <dbReference type="ARBA" id="ARBA00022490"/>
    </source>
</evidence>
<keyword evidence="6 12" id="KW-0547">Nucleotide-binding</keyword>
<dbReference type="GO" id="GO:0000731">
    <property type="term" value="P:DNA synthesis involved in DNA repair"/>
    <property type="evidence" value="ECO:0007669"/>
    <property type="project" value="TreeGrafter"/>
</dbReference>
<feature type="binding site" evidence="12">
    <location>
        <begin position="32"/>
        <end position="39"/>
    </location>
    <ligand>
        <name>ATP</name>
        <dbReference type="ChEBI" id="CHEBI:30616"/>
    </ligand>
</feature>
<evidence type="ECO:0000256" key="13">
    <source>
        <dbReference type="RuleBase" id="RU000578"/>
    </source>
</evidence>
<evidence type="ECO:0000256" key="5">
    <source>
        <dbReference type="ARBA" id="ARBA00022705"/>
    </source>
</evidence>
<dbReference type="EMBL" id="ADMD01000009">
    <property type="protein sequence ID" value="EJZ83123.1"/>
    <property type="molecule type" value="Genomic_DNA"/>
</dbReference>
<evidence type="ECO:0000256" key="11">
    <source>
        <dbReference type="ARBA" id="ARBA00025401"/>
    </source>
</evidence>
<evidence type="ECO:0000256" key="2">
    <source>
        <dbReference type="ARBA" id="ARBA00008016"/>
    </source>
</evidence>
<keyword evidence="10 12" id="KW-0234">DNA repair</keyword>
<evidence type="ECO:0000256" key="3">
    <source>
        <dbReference type="ARBA" id="ARBA00020170"/>
    </source>
</evidence>
<keyword evidence="16" id="KW-1185">Reference proteome</keyword>
<sequence length="376" mass="41500">MGLHIDTVRFEDFRSYASFELDNLAGTTVLVGPNAAGKTNAIEGMQLLTACGSFRNPRSADLIRWGKQRARLRARFVSDTRDLSISLEVRPGVRSYAVNGKKKAVQDLQGILPSVTFSPDDLFLVKGTQSARRAALDLVGCQLSRNHRVIKRDYEKLVKHKNALLRDEAPALLLESVNDMLAPTALQLFLYRQALVSNLAKRMASAYEAIAGGAEHIEAVYVPSWEEEHVKQASRVQPLGLHYDRESAEVSLRRAMQRRGTEERARRRSVVGPHADHVEFFIDGRNASMFASQGQQRSLVLAWKIAEVGIVEEMLGVPPVLLLDDVMSELDASRRAALMALVSKGSQVFVTTTDTSFFEEAALGAASVVELKGGLR</sequence>
<comment type="caution">
    <text evidence="15">The sequence shown here is derived from an EMBL/GenBank/DDBJ whole genome shotgun (WGS) entry which is preliminary data.</text>
</comment>
<dbReference type="HAMAP" id="MF_00365">
    <property type="entry name" value="RecF"/>
    <property type="match status" value="1"/>
</dbReference>
<dbReference type="GO" id="GO:0005524">
    <property type="term" value="F:ATP binding"/>
    <property type="evidence" value="ECO:0007669"/>
    <property type="project" value="UniProtKB-UniRule"/>
</dbReference>
<evidence type="ECO:0000259" key="14">
    <source>
        <dbReference type="Pfam" id="PF02463"/>
    </source>
</evidence>
<dbReference type="HOGENOM" id="CLU_040267_0_1_11"/>
<dbReference type="Proteomes" id="UP000006069">
    <property type="component" value="Unassembled WGS sequence"/>
</dbReference>
<evidence type="ECO:0000256" key="12">
    <source>
        <dbReference type="HAMAP-Rule" id="MF_00365"/>
    </source>
</evidence>
<reference evidence="15 16" key="1">
    <citation type="submission" date="2012-08" db="EMBL/GenBank/DDBJ databases">
        <title>The Genome Sequence of Slackia piriformis YIT 12062.</title>
        <authorList>
            <consortium name="The Broad Institute Genome Sequencing Platform"/>
            <person name="Earl A."/>
            <person name="Ward D."/>
            <person name="Feldgarden M."/>
            <person name="Gevers D."/>
            <person name="Morotomi M."/>
            <person name="Walker B."/>
            <person name="Young S.K."/>
            <person name="Zeng Q."/>
            <person name="Gargeya S."/>
            <person name="Fitzgerald M."/>
            <person name="Haas B."/>
            <person name="Abouelleil A."/>
            <person name="Alvarado L."/>
            <person name="Arachchi H.M."/>
            <person name="Berlin A.M."/>
            <person name="Chapman S.B."/>
            <person name="Goldberg J."/>
            <person name="Griggs A."/>
            <person name="Gujja S."/>
            <person name="Hansen M."/>
            <person name="Howarth C."/>
            <person name="Imamovic A."/>
            <person name="Larimer J."/>
            <person name="McCowen C."/>
            <person name="Montmayeur A."/>
            <person name="Murphy C."/>
            <person name="Neiman D."/>
            <person name="Pearson M."/>
            <person name="Priest M."/>
            <person name="Roberts A."/>
            <person name="Saif S."/>
            <person name="Shea T."/>
            <person name="Sisk P."/>
            <person name="Sykes S."/>
            <person name="Wortman J."/>
            <person name="Nusbaum C."/>
            <person name="Birren B."/>
        </authorList>
    </citation>
    <scope>NUCLEOTIDE SEQUENCE [LARGE SCALE GENOMIC DNA]</scope>
    <source>
        <strain evidence="15 16">YIT 12062</strain>
    </source>
</reference>
<feature type="domain" description="RecF/RecN/SMC N-terminal" evidence="14">
    <location>
        <begin position="5"/>
        <end position="361"/>
    </location>
</feature>
<dbReference type="NCBIfam" id="TIGR00611">
    <property type="entry name" value="recf"/>
    <property type="match status" value="1"/>
</dbReference>
<protein>
    <recommendedName>
        <fullName evidence="3 12">DNA replication and repair protein RecF</fullName>
    </recommendedName>
</protein>
<evidence type="ECO:0000256" key="1">
    <source>
        <dbReference type="ARBA" id="ARBA00004496"/>
    </source>
</evidence>
<dbReference type="SUPFAM" id="SSF52540">
    <property type="entry name" value="P-loop containing nucleoside triphosphate hydrolases"/>
    <property type="match status" value="1"/>
</dbReference>
<dbReference type="PROSITE" id="PS00618">
    <property type="entry name" value="RECF_2"/>
    <property type="match status" value="1"/>
</dbReference>
<accession>K0YIX7</accession>
<dbReference type="InParanoid" id="K0YIX7"/>